<keyword evidence="1" id="KW-0812">Transmembrane</keyword>
<evidence type="ECO:0000313" key="3">
    <source>
        <dbReference type="Proteomes" id="UP000250744"/>
    </source>
</evidence>
<feature type="transmembrane region" description="Helical" evidence="1">
    <location>
        <begin position="34"/>
        <end position="56"/>
    </location>
</feature>
<gene>
    <name evidence="2" type="ORF">DN062_03095</name>
</gene>
<comment type="caution">
    <text evidence="2">The sequence shown here is derived from an EMBL/GenBank/DDBJ whole genome shotgun (WGS) entry which is preliminary data.</text>
</comment>
<dbReference type="OrthoDB" id="7362327at2"/>
<evidence type="ECO:0000313" key="2">
    <source>
        <dbReference type="EMBL" id="RAU19267.1"/>
    </source>
</evidence>
<dbReference type="EMBL" id="QKRX01000002">
    <property type="protein sequence ID" value="RAU19267.1"/>
    <property type="molecule type" value="Genomic_DNA"/>
</dbReference>
<organism evidence="2 3">
    <name type="scientific">Nitrincola tibetensis</name>
    <dbReference type="NCBI Taxonomy" id="2219697"/>
    <lineage>
        <taxon>Bacteria</taxon>
        <taxon>Pseudomonadati</taxon>
        <taxon>Pseudomonadota</taxon>
        <taxon>Gammaproteobacteria</taxon>
        <taxon>Oceanospirillales</taxon>
        <taxon>Oceanospirillaceae</taxon>
        <taxon>Nitrincola</taxon>
    </lineage>
</organism>
<dbReference type="RefSeq" id="WP_112157442.1">
    <property type="nucleotide sequence ID" value="NZ_QKRX01000002.1"/>
</dbReference>
<accession>A0A364NQU9</accession>
<dbReference type="AlphaFoldDB" id="A0A364NQU9"/>
<dbReference type="Proteomes" id="UP000250744">
    <property type="component" value="Unassembled WGS sequence"/>
</dbReference>
<evidence type="ECO:0000256" key="1">
    <source>
        <dbReference type="SAM" id="Phobius"/>
    </source>
</evidence>
<feature type="transmembrane region" description="Helical" evidence="1">
    <location>
        <begin position="12"/>
        <end position="28"/>
    </location>
</feature>
<protein>
    <recommendedName>
        <fullName evidence="4">DUF3329 domain-containing protein</fullName>
    </recommendedName>
</protein>
<name>A0A364NQU9_9GAMM</name>
<keyword evidence="1" id="KW-1133">Transmembrane helix</keyword>
<evidence type="ECO:0008006" key="4">
    <source>
        <dbReference type="Google" id="ProtNLM"/>
    </source>
</evidence>
<keyword evidence="3" id="KW-1185">Reference proteome</keyword>
<proteinExistence type="predicted"/>
<reference evidence="2 3" key="1">
    <citation type="submission" date="2018-06" db="EMBL/GenBank/DDBJ databases">
        <title>Nitrincola tibetense sp. nov., isolated from Lake XuguoCo on Tibetan Plateau.</title>
        <authorList>
            <person name="Xing P."/>
        </authorList>
    </citation>
    <scope>NUCLEOTIDE SEQUENCE [LARGE SCALE GENOMIC DNA]</scope>
    <source>
        <strain evidence="3">xg18</strain>
    </source>
</reference>
<sequence length="65" mass="7764">MNQKEIDFFRPKHRRILAILLCLFWTAVEWLTGAYFWAVIASALSAYAYWSFFYTFDEKANTDKS</sequence>
<keyword evidence="1" id="KW-0472">Membrane</keyword>